<dbReference type="InterPro" id="IPR017740">
    <property type="entry name" value="TssA-like"/>
</dbReference>
<organism evidence="3 4">
    <name type="scientific">Morganella psychrotolerans</name>
    <dbReference type="NCBI Taxonomy" id="368603"/>
    <lineage>
        <taxon>Bacteria</taxon>
        <taxon>Pseudomonadati</taxon>
        <taxon>Pseudomonadota</taxon>
        <taxon>Gammaproteobacteria</taxon>
        <taxon>Enterobacterales</taxon>
        <taxon>Morganellaceae</taxon>
        <taxon>Morganella</taxon>
    </lineage>
</organism>
<reference evidence="3 4" key="1">
    <citation type="submission" date="2019-09" db="EMBL/GenBank/DDBJ databases">
        <title>Draft genome sequence of various Type strains from the CCUG.</title>
        <authorList>
            <person name="Pineiro-Iglesias B."/>
            <person name="Tunovic T."/>
            <person name="Unosson C."/>
            <person name="Inganas E."/>
            <person name="Ohlen M."/>
            <person name="Cardew S."/>
            <person name="Jensie-Markopoulos S."/>
            <person name="Salva-Serra F."/>
            <person name="Jaen-Luchoro D."/>
            <person name="Karlsson R."/>
            <person name="Svensson-Stadler L."/>
            <person name="Chun J."/>
            <person name="Moore E."/>
        </authorList>
    </citation>
    <scope>NUCLEOTIDE SEQUENCE [LARGE SCALE GENOMIC DNA]</scope>
    <source>
        <strain evidence="3 4">CCUG 53682T</strain>
    </source>
</reference>
<dbReference type="PANTHER" id="PTHR37951">
    <property type="entry name" value="CYTOPLASMIC PROTEIN-RELATED"/>
    <property type="match status" value="1"/>
</dbReference>
<name>A0A5M9RBC1_9GAMM</name>
<feature type="domain" description="ImpA N-terminal" evidence="2">
    <location>
        <begin position="39"/>
        <end position="159"/>
    </location>
</feature>
<evidence type="ECO:0000313" key="3">
    <source>
        <dbReference type="EMBL" id="KAA8717589.1"/>
    </source>
</evidence>
<dbReference type="Proteomes" id="UP000322181">
    <property type="component" value="Unassembled WGS sequence"/>
</dbReference>
<dbReference type="PANTHER" id="PTHR37951:SF1">
    <property type="entry name" value="TYPE VI SECRETION SYSTEM COMPONENT TSSA1"/>
    <property type="match status" value="1"/>
</dbReference>
<dbReference type="OrthoDB" id="9771118at2"/>
<dbReference type="RefSeq" id="WP_067361328.1">
    <property type="nucleotide sequence ID" value="NZ_BAAAFS010000001.1"/>
</dbReference>
<dbReference type="AlphaFoldDB" id="A0A5M9RBC1"/>
<protein>
    <recommendedName>
        <fullName evidence="2">ImpA N-terminal domain-containing protein</fullName>
    </recommendedName>
</protein>
<dbReference type="EMBL" id="VXKB01000001">
    <property type="protein sequence ID" value="KAA8717589.1"/>
    <property type="molecule type" value="Genomic_DNA"/>
</dbReference>
<comment type="caution">
    <text evidence="3">The sequence shown here is derived from an EMBL/GenBank/DDBJ whole genome shotgun (WGS) entry which is preliminary data.</text>
</comment>
<feature type="region of interest" description="Disordered" evidence="1">
    <location>
        <begin position="399"/>
        <end position="428"/>
    </location>
</feature>
<evidence type="ECO:0000313" key="4">
    <source>
        <dbReference type="Proteomes" id="UP000322181"/>
    </source>
</evidence>
<accession>A0A5M9RBC1</accession>
<gene>
    <name evidence="3" type="ORF">F4V73_07035</name>
</gene>
<dbReference type="Pfam" id="PF06812">
    <property type="entry name" value="ImpA_N"/>
    <property type="match status" value="1"/>
</dbReference>
<dbReference type="InterPro" id="IPR010657">
    <property type="entry name" value="ImpA_N"/>
</dbReference>
<proteinExistence type="predicted"/>
<evidence type="ECO:0000256" key="1">
    <source>
        <dbReference type="SAM" id="MobiDB-lite"/>
    </source>
</evidence>
<feature type="region of interest" description="Disordered" evidence="1">
    <location>
        <begin position="279"/>
        <end position="317"/>
    </location>
</feature>
<feature type="compositionally biased region" description="Basic and acidic residues" evidence="1">
    <location>
        <begin position="291"/>
        <end position="301"/>
    </location>
</feature>
<evidence type="ECO:0000259" key="2">
    <source>
        <dbReference type="Pfam" id="PF06812"/>
    </source>
</evidence>
<sequence length="428" mass="48064">MADSDARLSMVYFLHPKTQAEGEGKRMKLSQDERKALLLPISETQPQGRYLKADSSLYRPLRNLFNIAQSSLRKLLQQTEAEDRALHQQMMLSDQAALADALFPVLRCTARDLSLTGWFINSQILLDPTLEALELCLSWFSQQITAHWESLPPQHCDDAGAGESKLQELALFMGSGTESCLFYSAVLLLPVTDDMAYYHYLQQQRRAQTTDFPPLTPDARAAARQRIDFLSACLAHLQPLVPFFAAQNSTTDVFPGFFINLLTDYRLAVMTVCGLPLSEKQAEESPPQPHTEPETVAEKSRPAQAAPHPGIPDLQSLSQRNHYNRDVALHQLRDISLYFRRSEPHSPLSYLLEKSIRWGQMSLSELWQEILLEDNSSLLDRIFSLTGLNEIQMATLPELGNAPGSAGDKAMDKNPDSPADARNTALRW</sequence>